<comment type="caution">
    <text evidence="1">The sequence shown here is derived from an EMBL/GenBank/DDBJ whole genome shotgun (WGS) entry which is preliminary data.</text>
</comment>
<protein>
    <submittedName>
        <fullName evidence="1">Uncharacterized protein</fullName>
    </submittedName>
</protein>
<evidence type="ECO:0000313" key="2">
    <source>
        <dbReference type="Proteomes" id="UP000828048"/>
    </source>
</evidence>
<keyword evidence="2" id="KW-1185">Reference proteome</keyword>
<sequence length="555" mass="59286">MATDYLPNSDRFTNFFNDLETRKSLLTTITHLHKTLTDHFTSLDHSLSSKSQTLTTQIEAFDAQTKKTLESLQNRENAIPERESEAAARIEEQKDAAIADIEAAAAENNGNEGGGDRSLSGVLRTCCRRMDSKGLIRVLLAKRKETVALRADIEAAVAAGECVDVMSLVLDALEEFVDMKVEGKVGMADRRWAVGILVQAVVPAVVDAGGGVASSVRERAARVVEKWKGVMGGGGGESGGGGVGAGEAVMFLQVVAGFGLKDKFEEDYLRKLVLEHATRRDMAKIALALAFGDKIKDIIDELVKNGKEIEAVYFAYEAGLTEQFPPIPLLKTHLSNSRKIANNISKKGKYSMSAVEEANNSELNATKAIIKCVEDHKLESQFNLESLRNRLTQLEKAKSEKKKSGPSGGKPSNKRVNSSGSRAGLGGGPPASHRPPKAGRFSNTSPSFCHRNPSHSHRTTVAGRYSAPYNYPSHGMYEGPATASYGPGYSGARAQSPAAAALPQQYSYPPQDIGATGARAGGSYGGQGSYGGPTSYGSAYDYSAATGPGFPNYPR</sequence>
<dbReference type="Proteomes" id="UP000828048">
    <property type="component" value="Chromosome 5"/>
</dbReference>
<organism evidence="1 2">
    <name type="scientific">Vaccinium darrowii</name>
    <dbReference type="NCBI Taxonomy" id="229202"/>
    <lineage>
        <taxon>Eukaryota</taxon>
        <taxon>Viridiplantae</taxon>
        <taxon>Streptophyta</taxon>
        <taxon>Embryophyta</taxon>
        <taxon>Tracheophyta</taxon>
        <taxon>Spermatophyta</taxon>
        <taxon>Magnoliopsida</taxon>
        <taxon>eudicotyledons</taxon>
        <taxon>Gunneridae</taxon>
        <taxon>Pentapetalae</taxon>
        <taxon>asterids</taxon>
        <taxon>Ericales</taxon>
        <taxon>Ericaceae</taxon>
        <taxon>Vaccinioideae</taxon>
        <taxon>Vaccinieae</taxon>
        <taxon>Vaccinium</taxon>
    </lineage>
</organism>
<accession>A0ACB7Y338</accession>
<dbReference type="EMBL" id="CM037155">
    <property type="protein sequence ID" value="KAH7847936.1"/>
    <property type="molecule type" value="Genomic_DNA"/>
</dbReference>
<gene>
    <name evidence="1" type="ORF">Vadar_031840</name>
</gene>
<evidence type="ECO:0000313" key="1">
    <source>
        <dbReference type="EMBL" id="KAH7847936.1"/>
    </source>
</evidence>
<proteinExistence type="predicted"/>
<name>A0ACB7Y338_9ERIC</name>
<reference evidence="1 2" key="1">
    <citation type="journal article" date="2021" name="Hortic Res">
        <title>High-quality reference genome and annotation aids understanding of berry development for evergreen blueberry (Vaccinium darrowii).</title>
        <authorList>
            <person name="Yu J."/>
            <person name="Hulse-Kemp A.M."/>
            <person name="Babiker E."/>
            <person name="Staton M."/>
        </authorList>
    </citation>
    <scope>NUCLEOTIDE SEQUENCE [LARGE SCALE GENOMIC DNA]</scope>
    <source>
        <strain evidence="2">cv. NJ 8807/NJ 8810</strain>
        <tissue evidence="1">Young leaf</tissue>
    </source>
</reference>